<dbReference type="Gene3D" id="3.10.380.10">
    <property type="entry name" value="Colicin E3-like ribonuclease domain"/>
    <property type="match status" value="1"/>
</dbReference>
<keyword evidence="3" id="KW-0078">Bacteriocin</keyword>
<name>A0ABM7RWH2_9PSED</name>
<dbReference type="RefSeq" id="WP_096509428.1">
    <property type="nucleotide sequence ID" value="NZ_AP017423.2"/>
</dbReference>
<dbReference type="EMBL" id="AP017423">
    <property type="protein sequence ID" value="BCX70095.1"/>
    <property type="molecule type" value="Genomic_DNA"/>
</dbReference>
<keyword evidence="1" id="KW-0929">Antimicrobial</keyword>
<feature type="region of interest" description="Disordered" evidence="4">
    <location>
        <begin position="1"/>
        <end position="20"/>
    </location>
</feature>
<evidence type="ECO:0000256" key="4">
    <source>
        <dbReference type="SAM" id="MobiDB-lite"/>
    </source>
</evidence>
<proteinExistence type="predicted"/>
<evidence type="ECO:0000259" key="5">
    <source>
        <dbReference type="Pfam" id="PF06958"/>
    </source>
</evidence>
<feature type="domain" description="Pyosin/cloacin translocation" evidence="5">
    <location>
        <begin position="174"/>
        <end position="304"/>
    </location>
</feature>
<dbReference type="SUPFAM" id="SSF63840">
    <property type="entry name" value="Ribonuclease domain of colicin E3"/>
    <property type="match status" value="1"/>
</dbReference>
<gene>
    <name evidence="7" type="ORF">LAB08_R47610</name>
</gene>
<dbReference type="InterPro" id="IPR036302">
    <property type="entry name" value="Pyosin/cloacin_T_dom_sf"/>
</dbReference>
<feature type="region of interest" description="Disordered" evidence="4">
    <location>
        <begin position="369"/>
        <end position="391"/>
    </location>
</feature>
<evidence type="ECO:0000256" key="3">
    <source>
        <dbReference type="ARBA" id="ARBA00023048"/>
    </source>
</evidence>
<keyword evidence="8" id="KW-1185">Reference proteome</keyword>
<keyword evidence="2" id="KW-0044">Antibiotic</keyword>
<evidence type="ECO:0000256" key="2">
    <source>
        <dbReference type="ARBA" id="ARBA00023022"/>
    </source>
</evidence>
<dbReference type="InterPro" id="IPR036725">
    <property type="entry name" value="ColE3_ribonuclease_sf"/>
</dbReference>
<evidence type="ECO:0000313" key="7">
    <source>
        <dbReference type="EMBL" id="BCX70095.1"/>
    </source>
</evidence>
<dbReference type="InterPro" id="IPR009105">
    <property type="entry name" value="Colicin_E3_ribonuclease"/>
</dbReference>
<dbReference type="Pfam" id="PF06958">
    <property type="entry name" value="Pyocin_S"/>
    <property type="match status" value="1"/>
</dbReference>
<feature type="domain" description="Colicin E3-like ribonuclease" evidence="6">
    <location>
        <begin position="312"/>
        <end position="390"/>
    </location>
</feature>
<dbReference type="Proteomes" id="UP000218595">
    <property type="component" value="Chromosome"/>
</dbReference>
<accession>A0ABM7RWH2</accession>
<dbReference type="InterPro" id="IPR016128">
    <property type="entry name" value="Pyosin/cloacin_T_dom"/>
</dbReference>
<evidence type="ECO:0000313" key="8">
    <source>
        <dbReference type="Proteomes" id="UP000218595"/>
    </source>
</evidence>
<evidence type="ECO:0000259" key="6">
    <source>
        <dbReference type="Pfam" id="PF09000"/>
    </source>
</evidence>
<reference evidence="7 8" key="1">
    <citation type="submission" date="2016-04" db="EMBL/GenBank/DDBJ databases">
        <title>Complete genome sequence of Pseudomonas sp. LAB-08 isolated from TCE contaminated aquifer soil.</title>
        <authorList>
            <person name="Dohra H."/>
            <person name="Suzuki K."/>
            <person name="Fatma A."/>
            <person name="Inuzuka Y."/>
            <person name="Honjo M."/>
            <person name="Tashiro Y."/>
            <person name="Futamata H."/>
        </authorList>
    </citation>
    <scope>NUCLEOTIDE SEQUENCE [LARGE SCALE GENOMIC DNA]</scope>
    <source>
        <strain evidence="7 8">LAB-08</strain>
    </source>
</reference>
<protein>
    <submittedName>
        <fullName evidence="7">S-type pyocin domain-containing protein</fullName>
    </submittedName>
</protein>
<evidence type="ECO:0000256" key="1">
    <source>
        <dbReference type="ARBA" id="ARBA00022529"/>
    </source>
</evidence>
<dbReference type="Pfam" id="PF09000">
    <property type="entry name" value="Cytotoxic"/>
    <property type="match status" value="1"/>
</dbReference>
<dbReference type="SUPFAM" id="SSF69369">
    <property type="entry name" value="Cloacin translocation domain"/>
    <property type="match status" value="1"/>
</dbReference>
<organism evidence="7 8">
    <name type="scientific">Pseudomonas izuensis</name>
    <dbReference type="NCBI Taxonomy" id="2684212"/>
    <lineage>
        <taxon>Bacteria</taxon>
        <taxon>Pseudomonadati</taxon>
        <taxon>Pseudomonadota</taxon>
        <taxon>Gammaproteobacteria</taxon>
        <taxon>Pseudomonadales</taxon>
        <taxon>Pseudomonadaceae</taxon>
        <taxon>Pseudomonas</taxon>
    </lineage>
</organism>
<sequence>MARNKDIPLIRNPPSGDGHHVTYRPMTARELTEREARQKDHEAMLARQDEYMRKRQIVAVEQKTVQAGCVFAKSCKLPDAVINYSNPSGMVPTDSLEDYGEIAWLGAREADDGGLLNLQTISGSTLSLGVGRLALRAPAMQVMPAIGAAASATLAGLLAVFWTPSLGDSALYSEDQLRALKQARTRVRLQIEQQADGSLKGYGFYTGKNRDWEMVDVVQIAMRGSQYIADLGDGIELIWTPAVDGTDILGIPKLEAAPQAPHIWVFPPTKQADAIIVNPIYPPEYKDFILVFPVGTGVRPVYVVVSVSHKYHPKPNVLPAFPGAKWAPPKTRMKGGGLRPRWKDGSGTIYEWDFQHGAVEKYNKRGKHLGEFDHNSGIQTKPADPTRSIEP</sequence>